<feature type="domain" description="Peptidase S1" evidence="10">
    <location>
        <begin position="961"/>
        <end position="1196"/>
    </location>
</feature>
<dbReference type="InterPro" id="IPR051333">
    <property type="entry name" value="CLIP_Serine_Protease"/>
</dbReference>
<keyword evidence="4" id="KW-1199">Hemostasis impairing toxin</keyword>
<evidence type="ECO:0000256" key="9">
    <source>
        <dbReference type="SAM" id="SignalP"/>
    </source>
</evidence>
<keyword evidence="8" id="KW-1133">Transmembrane helix</keyword>
<dbReference type="SMART" id="SM00020">
    <property type="entry name" value="Tryp_SPc"/>
    <property type="match status" value="7"/>
</dbReference>
<evidence type="ECO:0000313" key="12">
    <source>
        <dbReference type="Proteomes" id="UP000648187"/>
    </source>
</evidence>
<keyword evidence="9" id="KW-0732">Signal</keyword>
<dbReference type="GO" id="GO:0005576">
    <property type="term" value="C:extracellular region"/>
    <property type="evidence" value="ECO:0007669"/>
    <property type="project" value="UniProtKB-SubCell"/>
</dbReference>
<evidence type="ECO:0000313" key="11">
    <source>
        <dbReference type="EMBL" id="KAF9422956.1"/>
    </source>
</evidence>
<keyword evidence="3" id="KW-1015">Disulfide bond</keyword>
<dbReference type="SUPFAM" id="SSF50494">
    <property type="entry name" value="Trypsin-like serine proteases"/>
    <property type="match status" value="8"/>
</dbReference>
<dbReference type="GO" id="GO:0006508">
    <property type="term" value="P:proteolysis"/>
    <property type="evidence" value="ECO:0007669"/>
    <property type="project" value="UniProtKB-KW"/>
</dbReference>
<dbReference type="InterPro" id="IPR009003">
    <property type="entry name" value="Peptidase_S1_PA"/>
</dbReference>
<evidence type="ECO:0000256" key="1">
    <source>
        <dbReference type="ARBA" id="ARBA00004239"/>
    </source>
</evidence>
<dbReference type="Proteomes" id="UP000648187">
    <property type="component" value="Unassembled WGS sequence"/>
</dbReference>
<feature type="signal peptide" evidence="9">
    <location>
        <begin position="1"/>
        <end position="15"/>
    </location>
</feature>
<dbReference type="PROSITE" id="PS00134">
    <property type="entry name" value="TRYPSIN_HIS"/>
    <property type="match status" value="1"/>
</dbReference>
<dbReference type="PROSITE" id="PS50240">
    <property type="entry name" value="TRYPSIN_DOM"/>
    <property type="match status" value="7"/>
</dbReference>
<dbReference type="GO" id="GO:0090729">
    <property type="term" value="F:toxin activity"/>
    <property type="evidence" value="ECO:0007669"/>
    <property type="project" value="UniProtKB-KW"/>
</dbReference>
<proteinExistence type="predicted"/>
<dbReference type="Gene3D" id="2.40.10.10">
    <property type="entry name" value="Trypsin-like serine proteases"/>
    <property type="match status" value="8"/>
</dbReference>
<dbReference type="InterPro" id="IPR033116">
    <property type="entry name" value="TRYPSIN_SER"/>
</dbReference>
<evidence type="ECO:0000256" key="4">
    <source>
        <dbReference type="ARBA" id="ARBA00023240"/>
    </source>
</evidence>
<accession>A0A835GRZ5</accession>
<evidence type="ECO:0000256" key="3">
    <source>
        <dbReference type="ARBA" id="ARBA00023157"/>
    </source>
</evidence>
<keyword evidence="2" id="KW-0800">Toxin</keyword>
<dbReference type="InterPro" id="IPR001314">
    <property type="entry name" value="Peptidase_S1A"/>
</dbReference>
<feature type="domain" description="Peptidase S1" evidence="10">
    <location>
        <begin position="342"/>
        <end position="579"/>
    </location>
</feature>
<gene>
    <name evidence="11" type="ORF">HW555_001499</name>
</gene>
<keyword evidence="7" id="KW-0720">Serine protease</keyword>
<evidence type="ECO:0000256" key="8">
    <source>
        <dbReference type="SAM" id="Phobius"/>
    </source>
</evidence>
<organism evidence="11 12">
    <name type="scientific">Spodoptera exigua</name>
    <name type="common">Beet armyworm</name>
    <name type="synonym">Noctua fulgens</name>
    <dbReference type="NCBI Taxonomy" id="7107"/>
    <lineage>
        <taxon>Eukaryota</taxon>
        <taxon>Metazoa</taxon>
        <taxon>Ecdysozoa</taxon>
        <taxon>Arthropoda</taxon>
        <taxon>Hexapoda</taxon>
        <taxon>Insecta</taxon>
        <taxon>Pterygota</taxon>
        <taxon>Neoptera</taxon>
        <taxon>Endopterygota</taxon>
        <taxon>Lepidoptera</taxon>
        <taxon>Glossata</taxon>
        <taxon>Ditrysia</taxon>
        <taxon>Noctuoidea</taxon>
        <taxon>Noctuidae</taxon>
        <taxon>Amphipyrinae</taxon>
        <taxon>Spodoptera</taxon>
    </lineage>
</organism>
<feature type="domain" description="Peptidase S1" evidence="10">
    <location>
        <begin position="1516"/>
        <end position="1751"/>
    </location>
</feature>
<keyword evidence="6" id="KW-1205">Fibrinolytic toxin</keyword>
<keyword evidence="7" id="KW-0378">Hydrolase</keyword>
<dbReference type="EMBL" id="JACKWZ010000012">
    <property type="protein sequence ID" value="KAF9422956.1"/>
    <property type="molecule type" value="Genomic_DNA"/>
</dbReference>
<feature type="domain" description="Peptidase S1" evidence="10">
    <location>
        <begin position="649"/>
        <end position="884"/>
    </location>
</feature>
<evidence type="ECO:0000256" key="5">
    <source>
        <dbReference type="ARBA" id="ARBA00055534"/>
    </source>
</evidence>
<dbReference type="PRINTS" id="PR00722">
    <property type="entry name" value="CHYMOTRYPSIN"/>
</dbReference>
<dbReference type="PANTHER" id="PTHR24260">
    <property type="match status" value="1"/>
</dbReference>
<comment type="caution">
    <text evidence="11">The sequence shown here is derived from an EMBL/GenBank/DDBJ whole genome shotgun (WGS) entry which is preliminary data.</text>
</comment>
<feature type="domain" description="Peptidase S1" evidence="10">
    <location>
        <begin position="60"/>
        <end position="325"/>
    </location>
</feature>
<keyword evidence="8" id="KW-0812">Transmembrane</keyword>
<evidence type="ECO:0000256" key="7">
    <source>
        <dbReference type="RuleBase" id="RU363034"/>
    </source>
</evidence>
<dbReference type="InterPro" id="IPR018114">
    <property type="entry name" value="TRYPSIN_HIS"/>
</dbReference>
<feature type="domain" description="Peptidase S1" evidence="10">
    <location>
        <begin position="1987"/>
        <end position="2222"/>
    </location>
</feature>
<keyword evidence="7" id="KW-0645">Protease</keyword>
<evidence type="ECO:0000256" key="2">
    <source>
        <dbReference type="ARBA" id="ARBA00022656"/>
    </source>
</evidence>
<sequence length="2222" mass="234232">MKLVYFLALVAFGSARHISLEDVIEFERNSAYGYIEKIGKPYADKVRIEEEAALNNPSRIIGGSHAVLGQFPYQVGLITEYPRGNSIASAVLISSRRVLTAAHNINDAVVSVTRINVVLGSITIFTGGTRLVSTSFVLHDNWTPPVRNDIAIINLPWTVSSSNILAPIALPSGAQLNENFVGDIAIASGYGLTSETGGIPANQRLSFVHLPVISNNECIQTLGPTIQSSNLCTSGAGIRGICTGDSGGPLAVTRNNRPVLIGIASFGSLRGCEAGLPSGFARFLAGILLALAVAASARHITLEDVIDLEKNTQYGYISAISLPLADKVRIAESEGRQNPSRIIGGSFAAPGDLPYQAGLVVHLPFGNGIASAALISNNRVITAAHNLNDGVSNALSVTVVLGTTTLLGNGVRFTTSDFVLHENFNIFRLISDIAIINLPSSVEFSNVLAPIALPSGSQLEEDFAGDIAIVSGFGINPILGGVGVISDQPVSYVDLPVISNNECAQLYGNIVQPGVVCTGSVKGKNICTGDSGGPLAVQRNDKPLLIGIVSFGTPGCSGGSYSGYSRVSHYIDWINKLLHDHRTSSFKLTVNSKMQSSVVILLALAVAASGRHITLEDVIELENNTPYDYIKSLQEVFIEEKSEKNPSRIIGGSFAALGQFPYQAGLLIHLPFGTSIASAILISNNKILTAAHNLNDGVSNVPSVTVVLGTNTLMGDGIRQTTSDFVLHENYDISIFRSDIAIINLPSKVEFSRNLAPIALPSGSQLEEDFAGEVGIASGFGNNPSIGGTHANQPLSFVDLPVMSNNDCAKIYGSFIQPGVVCTVGVVGKNICSGDSGGPLAVERNENPLLIGVVSFGPRLCGDHGPAGYSRVSHYIEWINELYKPECLMINHTTYVSSNMKFLPGILLALAVAASARHITLEDVIELEKNTPYGYITAISLSLADEVRIAEAEGRQSPSRIVGGSLAALGQFPYQAGLVLHHPIGDGVASAALISNNRILTAAHNLNDGRSTVPSVTVVLGTTTLMSGGVRQTTSNYVLHENYDISLLRSDIAIINLPSPVAFSSFIAPIALPSGSQLVEDFAGDVAIASGFGINPAIGGVLPNQPFSYVYLPVISNDECALYFPTVVQPGIVCTGSVVGKNICTGDSGGPLAVQRNNNPLLIGVVSFGRGECDGGSPSGYARVTHYVDWINEQKNTPYGYITAISLSLADEVRIAEAEGRQNPSRIVGGSLAALGQFPYQAGLVLHHPIGDGVASAALISNNRILTAAHNLNDGRSIVPSVTVVLGTTTLMSGGVRQTTSNYVLHENYDISLLRSDIAIINLPSPVAFSSFIAPIALPSGSQLVEDFAGDVAIASGFGINPAIGGVLPNQPFSYVYLPVISNDECALYFPTVVQPGIVCTGSVVGKNICTGDSGGPLAVQRNNNPLLIGVVSFGRGECDGGSPSGYARVTHYVDWINELTLLALAVAATARHITLEDVIELEKITPYGYITAISLPLADEVRIAEEEGRPSSSRIVGGSLADLGQFPYQAGLILHHPSRSGLASASLISNNRILTAAHNLNDGFSNVLSVTVVLGTTTLMSGGVRQTTSDYILHENYDISVVRSDIAIINLPSPVEFSNTVAPIALPSGSQLEEDFVGEVAIASGFGMNPGIGGVLPNQPFSYVDLPVITNDECAVTFGTYIQPGIICTGSVVGKNICSGDSGGPLALQRNGNPFLIGVVSFGRGGCDGGSPSGYARVTHYIDWINERLRNMKFSGAILLALAVSSSGRHITLEDVIDFEDNPAFGYHTKIGIPLADKIRKLEEENPSRIISGSLDMAGLIFRLPIGTSIAGGVLISQRRVLTAAHNLNDAVSSATTLTVVLGTINIFIAGIRIDTEEFTLHENYNAATLRNDIARQSVLPIYPQNQWKKKILMARLLSFLVMDIPLVFLALALFALAAVATAKNIHFEDAIDLEDISAYGYLSKIGKPLADEIREAEEKASASRIVGGSHSELGQFPYQAGLLADFWIGQGVCGGSLISANRVLTAAHCWFDGIDQAYRFTVVLGSVRLFSGGQRFTSSNVIMHWGWNPNLIRNDIAVIRLGSDVSFSDIIAPIAIPSGDLINESFDGEVAVASGFGRTGDNVGVSVNQVLSHVELSVISNAICRASFPLYIQDSNICTSGANGKSTCRGDSGGPLVVNVDDSPVLIGITSFGSARGCEVGAPAAFARVSSYVSWINDQL</sequence>
<comment type="subcellular location">
    <subcellularLocation>
        <location evidence="1">Secreted</location>
        <location evidence="1">Extracellular space</location>
    </subcellularLocation>
</comment>
<name>A0A835GRZ5_SPOEX</name>
<evidence type="ECO:0000259" key="10">
    <source>
        <dbReference type="PROSITE" id="PS50240"/>
    </source>
</evidence>
<feature type="transmembrane region" description="Helical" evidence="8">
    <location>
        <begin position="1918"/>
        <end position="1942"/>
    </location>
</feature>
<feature type="chain" id="PRO_5032736046" description="Peptidase S1 domain-containing protein" evidence="9">
    <location>
        <begin position="16"/>
        <end position="2222"/>
    </location>
</feature>
<dbReference type="FunFam" id="2.40.10.10:FF:000068">
    <property type="entry name" value="transmembrane protease serine 2"/>
    <property type="match status" value="1"/>
</dbReference>
<dbReference type="Pfam" id="PF00089">
    <property type="entry name" value="Trypsin"/>
    <property type="match status" value="8"/>
</dbReference>
<dbReference type="CDD" id="cd00190">
    <property type="entry name" value="Tryp_SPc"/>
    <property type="match status" value="7"/>
</dbReference>
<dbReference type="InterPro" id="IPR043504">
    <property type="entry name" value="Peptidase_S1_PA_chymotrypsin"/>
</dbReference>
<protein>
    <recommendedName>
        <fullName evidence="10">Peptidase S1 domain-containing protein</fullName>
    </recommendedName>
</protein>
<dbReference type="GO" id="GO:0004252">
    <property type="term" value="F:serine-type endopeptidase activity"/>
    <property type="evidence" value="ECO:0007669"/>
    <property type="project" value="InterPro"/>
</dbReference>
<feature type="domain" description="Peptidase S1" evidence="10">
    <location>
        <begin position="1227"/>
        <end position="1462"/>
    </location>
</feature>
<evidence type="ECO:0000256" key="6">
    <source>
        <dbReference type="ARBA" id="ARBA00084094"/>
    </source>
</evidence>
<keyword evidence="8" id="KW-0472">Membrane</keyword>
<reference evidence="11" key="1">
    <citation type="submission" date="2020-08" db="EMBL/GenBank/DDBJ databases">
        <title>Spodoptera exigua strain:BAW_Kor-Di-RS1 Genome sequencing and assembly.</title>
        <authorList>
            <person name="Kim J."/>
            <person name="Nam H.Y."/>
            <person name="Kwon M."/>
            <person name="Choi J.H."/>
            <person name="Cho S.R."/>
            <person name="Kim G.-H."/>
        </authorList>
    </citation>
    <scope>NUCLEOTIDE SEQUENCE</scope>
    <source>
        <strain evidence="11">BAW_Kor-Di-RS1</strain>
        <tissue evidence="11">Whole-body</tissue>
    </source>
</reference>
<dbReference type="InterPro" id="IPR001254">
    <property type="entry name" value="Trypsin_dom"/>
</dbReference>
<dbReference type="PANTHER" id="PTHR24260:SF136">
    <property type="entry name" value="GH08193P-RELATED"/>
    <property type="match status" value="1"/>
</dbReference>
<keyword evidence="12" id="KW-1185">Reference proteome</keyword>
<dbReference type="PROSITE" id="PS00135">
    <property type="entry name" value="TRYPSIN_SER"/>
    <property type="match status" value="7"/>
</dbReference>
<comment type="function">
    <text evidence="5">Fibrinolytic activity; shows preferential cleavage of Arg-Gly bonds in all three fibrinogen chains. Contact with the caterpillars causes severe bleeding, due the anticoagulant effect of the protein.</text>
</comment>